<accession>X1PSL2</accession>
<protein>
    <submittedName>
        <fullName evidence="1">Uncharacterized protein</fullName>
    </submittedName>
</protein>
<proteinExistence type="predicted"/>
<comment type="caution">
    <text evidence="1">The sequence shown here is derived from an EMBL/GenBank/DDBJ whole genome shotgun (WGS) entry which is preliminary data.</text>
</comment>
<organism evidence="1">
    <name type="scientific">marine sediment metagenome</name>
    <dbReference type="NCBI Taxonomy" id="412755"/>
    <lineage>
        <taxon>unclassified sequences</taxon>
        <taxon>metagenomes</taxon>
        <taxon>ecological metagenomes</taxon>
    </lineage>
</organism>
<sequence length="60" mass="7058">MVSYDFDPDRVRSILRPDLEACKNCLVDITLKDVETVQRDPNRVRQWVIITREVIDEILG</sequence>
<dbReference type="EMBL" id="BARV01035801">
    <property type="protein sequence ID" value="GAI58838.1"/>
    <property type="molecule type" value="Genomic_DNA"/>
</dbReference>
<dbReference type="AlphaFoldDB" id="X1PSL2"/>
<name>X1PSL2_9ZZZZ</name>
<gene>
    <name evidence="1" type="ORF">S06H3_55787</name>
</gene>
<reference evidence="1" key="1">
    <citation type="journal article" date="2014" name="Front. Microbiol.">
        <title>High frequency of phylogenetically diverse reductive dehalogenase-homologous genes in deep subseafloor sedimentary metagenomes.</title>
        <authorList>
            <person name="Kawai M."/>
            <person name="Futagami T."/>
            <person name="Toyoda A."/>
            <person name="Takaki Y."/>
            <person name="Nishi S."/>
            <person name="Hori S."/>
            <person name="Arai W."/>
            <person name="Tsubouchi T."/>
            <person name="Morono Y."/>
            <person name="Uchiyama I."/>
            <person name="Ito T."/>
            <person name="Fujiyama A."/>
            <person name="Inagaki F."/>
            <person name="Takami H."/>
        </authorList>
    </citation>
    <scope>NUCLEOTIDE SEQUENCE</scope>
    <source>
        <strain evidence="1">Expedition CK06-06</strain>
    </source>
</reference>
<evidence type="ECO:0000313" key="1">
    <source>
        <dbReference type="EMBL" id="GAI58838.1"/>
    </source>
</evidence>